<dbReference type="Pfam" id="PF00076">
    <property type="entry name" value="RRM_1"/>
    <property type="match status" value="1"/>
</dbReference>
<dbReference type="Pfam" id="PF08312">
    <property type="entry name" value="cwf21"/>
    <property type="match status" value="1"/>
</dbReference>
<feature type="domain" description="CID" evidence="6">
    <location>
        <begin position="544"/>
        <end position="689"/>
    </location>
</feature>
<feature type="compositionally biased region" description="Acidic residues" evidence="3">
    <location>
        <begin position="746"/>
        <end position="766"/>
    </location>
</feature>
<feature type="compositionally biased region" description="Polar residues" evidence="3">
    <location>
        <begin position="814"/>
        <end position="826"/>
    </location>
</feature>
<dbReference type="OrthoDB" id="377209at2759"/>
<dbReference type="InterPro" id="IPR006569">
    <property type="entry name" value="CID_dom"/>
</dbReference>
<dbReference type="InterPro" id="IPR051485">
    <property type="entry name" value="SR-CTD_assoc_factor"/>
</dbReference>
<evidence type="ECO:0000259" key="6">
    <source>
        <dbReference type="PROSITE" id="PS51391"/>
    </source>
</evidence>
<dbReference type="InterPro" id="IPR000504">
    <property type="entry name" value="RRM_dom"/>
</dbReference>
<feature type="compositionally biased region" description="Basic and acidic residues" evidence="3">
    <location>
        <begin position="879"/>
        <end position="898"/>
    </location>
</feature>
<protein>
    <submittedName>
        <fullName evidence="7">U2-associated protein SR140</fullName>
    </submittedName>
</protein>
<feature type="region of interest" description="Disordered" evidence="3">
    <location>
        <begin position="695"/>
        <end position="718"/>
    </location>
</feature>
<name>E2B1D1_CAMFO</name>
<dbReference type="PROSITE" id="PS51391">
    <property type="entry name" value="CID"/>
    <property type="match status" value="1"/>
</dbReference>
<accession>E2B1D1</accession>
<dbReference type="InterPro" id="IPR035009">
    <property type="entry name" value="SR140_RRM"/>
</dbReference>
<keyword evidence="1 2" id="KW-0694">RNA-binding</keyword>
<dbReference type="CDD" id="cd12223">
    <property type="entry name" value="RRM_SR140"/>
    <property type="match status" value="1"/>
</dbReference>
<evidence type="ECO:0000256" key="3">
    <source>
        <dbReference type="SAM" id="MobiDB-lite"/>
    </source>
</evidence>
<dbReference type="FunCoup" id="E2B1D1">
    <property type="interactions" value="2597"/>
</dbReference>
<dbReference type="AlphaFoldDB" id="E2B1D1"/>
<reference evidence="7 8" key="1">
    <citation type="journal article" date="2010" name="Science">
        <title>Genomic comparison of the ants Camponotus floridanus and Harpegnathos saltator.</title>
        <authorList>
            <person name="Bonasio R."/>
            <person name="Zhang G."/>
            <person name="Ye C."/>
            <person name="Mutti N.S."/>
            <person name="Fang X."/>
            <person name="Qin N."/>
            <person name="Donahue G."/>
            <person name="Yang P."/>
            <person name="Li Q."/>
            <person name="Li C."/>
            <person name="Zhang P."/>
            <person name="Huang Z."/>
            <person name="Berger S.L."/>
            <person name="Reinberg D."/>
            <person name="Wang J."/>
            <person name="Liebig J."/>
        </authorList>
    </citation>
    <scope>NUCLEOTIDE SEQUENCE [LARGE SCALE GENOMIC DNA]</scope>
    <source>
        <strain evidence="8">C129</strain>
    </source>
</reference>
<dbReference type="PANTHER" id="PTHR23140:SF0">
    <property type="entry name" value="U2 SNRNP-ASSOCIATED SURP MOTIF-CONTAINING PROTEIN"/>
    <property type="match status" value="1"/>
</dbReference>
<dbReference type="InterPro" id="IPR047488">
    <property type="entry name" value="SR140_cwf21"/>
</dbReference>
<dbReference type="SMART" id="SM00360">
    <property type="entry name" value="RRM"/>
    <property type="match status" value="1"/>
</dbReference>
<proteinExistence type="predicted"/>
<dbReference type="InterPro" id="IPR012677">
    <property type="entry name" value="Nucleotide-bd_a/b_plait_sf"/>
</dbReference>
<dbReference type="OMA" id="FKSRVCN"/>
<dbReference type="GO" id="GO:0006396">
    <property type="term" value="P:RNA processing"/>
    <property type="evidence" value="ECO:0007669"/>
    <property type="project" value="InterPro"/>
</dbReference>
<dbReference type="Gene3D" id="1.10.10.790">
    <property type="entry name" value="Surp module"/>
    <property type="match status" value="1"/>
</dbReference>
<dbReference type="STRING" id="104421.E2B1D1"/>
<gene>
    <name evidence="7" type="ORF">EAG_12490</name>
</gene>
<evidence type="ECO:0000259" key="4">
    <source>
        <dbReference type="PROSITE" id="PS50102"/>
    </source>
</evidence>
<keyword evidence="8" id="KW-1185">Reference proteome</keyword>
<dbReference type="SMART" id="SM01115">
    <property type="entry name" value="cwf21"/>
    <property type="match status" value="1"/>
</dbReference>
<dbReference type="InterPro" id="IPR000061">
    <property type="entry name" value="Surp"/>
</dbReference>
<dbReference type="PANTHER" id="PTHR23140">
    <property type="entry name" value="RNA PROCESSING PROTEIN LD23810P"/>
    <property type="match status" value="1"/>
</dbReference>
<dbReference type="PROSITE" id="PS50102">
    <property type="entry name" value="RRM"/>
    <property type="match status" value="1"/>
</dbReference>
<evidence type="ECO:0000313" key="7">
    <source>
        <dbReference type="EMBL" id="EFN60531.1"/>
    </source>
</evidence>
<dbReference type="InterPro" id="IPR013170">
    <property type="entry name" value="mRNA_splic_Cwf21_dom"/>
</dbReference>
<dbReference type="SUPFAM" id="SSF109905">
    <property type="entry name" value="Surp module (SWAP domain)"/>
    <property type="match status" value="1"/>
</dbReference>
<feature type="compositionally biased region" description="Basic residues" evidence="3">
    <location>
        <begin position="929"/>
        <end position="952"/>
    </location>
</feature>
<feature type="region of interest" description="Disordered" evidence="3">
    <location>
        <begin position="807"/>
        <end position="836"/>
    </location>
</feature>
<feature type="domain" description="RRM" evidence="4">
    <location>
        <begin position="284"/>
        <end position="365"/>
    </location>
</feature>
<dbReference type="SMART" id="SM00648">
    <property type="entry name" value="SWAP"/>
    <property type="match status" value="1"/>
</dbReference>
<dbReference type="InterPro" id="IPR008942">
    <property type="entry name" value="ENTH_VHS"/>
</dbReference>
<dbReference type="Proteomes" id="UP000000311">
    <property type="component" value="Unassembled WGS sequence"/>
</dbReference>
<feature type="domain" description="SURP motif" evidence="5">
    <location>
        <begin position="441"/>
        <end position="484"/>
    </location>
</feature>
<dbReference type="InterPro" id="IPR035979">
    <property type="entry name" value="RBD_domain_sf"/>
</dbReference>
<dbReference type="Pfam" id="PF04818">
    <property type="entry name" value="CID"/>
    <property type="match status" value="1"/>
</dbReference>
<dbReference type="SUPFAM" id="SSF48464">
    <property type="entry name" value="ENTH/VHS domain"/>
    <property type="match status" value="1"/>
</dbReference>
<feature type="compositionally biased region" description="Low complexity" evidence="3">
    <location>
        <begin position="964"/>
        <end position="973"/>
    </location>
</feature>
<dbReference type="FunFam" id="3.30.70.330:FF:000177">
    <property type="entry name" value="U2 snRNP-associated SURP motif-containing protein-like isoform X2"/>
    <property type="match status" value="1"/>
</dbReference>
<dbReference type="GO" id="GO:0003723">
    <property type="term" value="F:RNA binding"/>
    <property type="evidence" value="ECO:0007669"/>
    <property type="project" value="UniProtKB-UniRule"/>
</dbReference>
<dbReference type="PROSITE" id="PS50128">
    <property type="entry name" value="SURP"/>
    <property type="match status" value="1"/>
</dbReference>
<dbReference type="InParanoid" id="E2B1D1"/>
<feature type="region of interest" description="Disordered" evidence="3">
    <location>
        <begin position="740"/>
        <end position="794"/>
    </location>
</feature>
<dbReference type="CDD" id="cd21370">
    <property type="entry name" value="cwf21_SR140"/>
    <property type="match status" value="1"/>
</dbReference>
<evidence type="ECO:0000259" key="5">
    <source>
        <dbReference type="PROSITE" id="PS50128"/>
    </source>
</evidence>
<organism evidence="8">
    <name type="scientific">Camponotus floridanus</name>
    <name type="common">Florida carpenter ant</name>
    <dbReference type="NCBI Taxonomy" id="104421"/>
    <lineage>
        <taxon>Eukaryota</taxon>
        <taxon>Metazoa</taxon>
        <taxon>Ecdysozoa</taxon>
        <taxon>Arthropoda</taxon>
        <taxon>Hexapoda</taxon>
        <taxon>Insecta</taxon>
        <taxon>Pterygota</taxon>
        <taxon>Neoptera</taxon>
        <taxon>Endopterygota</taxon>
        <taxon>Hymenoptera</taxon>
        <taxon>Apocrita</taxon>
        <taxon>Aculeata</taxon>
        <taxon>Formicoidea</taxon>
        <taxon>Formicidae</taxon>
        <taxon>Formicinae</taxon>
        <taxon>Camponotus</taxon>
    </lineage>
</organism>
<sequence length="1023" mass="117961">MIPESDTPSVDLKNVHSSTHIYISSTVCPVPIWHLTQKQQKSVVESTTTLNYSYTIALQMADKAMMKQIAEQKLKAFSIGTMGKRPLSKKELEEQRKKEQEQAAAQAFEEFVATFQETPSKTASKVWVKAGTYDAGKRQEDTREKGKLYKPQSKISEIVDTRSSAEQAQEYARLLGTNERKLDRLGKKKKEGEKKKSNLELFKEELKMIQEEREERHKYKGVVKTVISAQSEDPMLAALKCVEGNKSSFPDPRKANLHNFIDDPRLLALIYEDGSFDNGDPNTTNLYLGNLNPKITEQQLMEIFGKYGPLASIKIMWPRSDEEKARQRNCGFVAFMSRKDGERALKNLNGRDIMQYEMKLGWGKSVPIPPYPIYIPPALMEITQPPPPSGLPFNAQPHRRDRHKIPRIRNIQTAEPQEKENFEKNAVVKVVIPTERNLVMLIHRMVEFVIREGPMFEAMIMNRELTNPMFRFLFENYSPAHTYYRWKLYSILQGDGQKEWHTEDFRMFKGGSVWRPPPINPWTQGMPDELIEMEERQEPRRGSLSISQRDRLEDLLRNISPERIKVAEAMVFCIEHAEAAEEICDCISESLSILQTPVNKKIARLYLISDILHNCGVKVTNATIYRKAFETRLLDIFSEVHQAYKQFDSKLKAEGFKVRVMRMFRAWEDWTVYPRDFLVKLQNTFLGLVLMDEPEPENDEDIDGAPLSDVDGDGTEDLDGVPLDGATLLKGAMKHGLTSQATSNYDDIDGVPMDEDIDGVPMDDDNNVNTRNKEDEKKSTIPAGFVPSRWETVDPDQVEAQAMTTSKWEELGQNEDSNSQDTSMDSSGRDYNEERRNRLREIEVKIMQYQDELESGRRTLKSGMTIQAQVEHYRKKLIRKSEREMKDIKSEERDDEKRREKKRSRSTTPESPSHSYRRRSSASPSSKSVRYRSRSRSPRCKRRSRSPYKKRVPVTPSPPRIRRTPSPSFSSGRGSRRSPTNERCDRKRSRRSPSLSPPPPPRTSSKHRACSPPSPRKRHKHKY</sequence>
<dbReference type="SMART" id="SM00582">
    <property type="entry name" value="RPR"/>
    <property type="match status" value="1"/>
</dbReference>
<dbReference type="EMBL" id="GL444841">
    <property type="protein sequence ID" value="EFN60531.1"/>
    <property type="molecule type" value="Genomic_DNA"/>
</dbReference>
<evidence type="ECO:0000256" key="1">
    <source>
        <dbReference type="ARBA" id="ARBA00022884"/>
    </source>
</evidence>
<dbReference type="Pfam" id="PF01805">
    <property type="entry name" value="Surp"/>
    <property type="match status" value="1"/>
</dbReference>
<dbReference type="Gene3D" id="3.30.70.330">
    <property type="match status" value="1"/>
</dbReference>
<dbReference type="Gene3D" id="6.10.140.420">
    <property type="match status" value="1"/>
</dbReference>
<feature type="region of interest" description="Disordered" evidence="3">
    <location>
        <begin position="874"/>
        <end position="1023"/>
    </location>
</feature>
<dbReference type="InterPro" id="IPR035967">
    <property type="entry name" value="SWAP/Surp_sf"/>
</dbReference>
<dbReference type="GO" id="GO:0005634">
    <property type="term" value="C:nucleus"/>
    <property type="evidence" value="ECO:0007669"/>
    <property type="project" value="TreeGrafter"/>
</dbReference>
<feature type="compositionally biased region" description="Basic and acidic residues" evidence="3">
    <location>
        <begin position="827"/>
        <end position="836"/>
    </location>
</feature>
<dbReference type="Gene3D" id="1.25.40.90">
    <property type="match status" value="1"/>
</dbReference>
<evidence type="ECO:0000256" key="2">
    <source>
        <dbReference type="PROSITE-ProRule" id="PRU00176"/>
    </source>
</evidence>
<feature type="compositionally biased region" description="Basic residues" evidence="3">
    <location>
        <begin position="1004"/>
        <end position="1023"/>
    </location>
</feature>
<evidence type="ECO:0000313" key="8">
    <source>
        <dbReference type="Proteomes" id="UP000000311"/>
    </source>
</evidence>
<dbReference type="SUPFAM" id="SSF54928">
    <property type="entry name" value="RNA-binding domain, RBD"/>
    <property type="match status" value="1"/>
</dbReference>